<gene>
    <name evidence="5" type="ORF">GGR38_004490</name>
</gene>
<dbReference type="EMBL" id="JACIDX010000025">
    <property type="protein sequence ID" value="MBB3957516.1"/>
    <property type="molecule type" value="Genomic_DNA"/>
</dbReference>
<dbReference type="Proteomes" id="UP000548867">
    <property type="component" value="Unassembled WGS sequence"/>
</dbReference>
<dbReference type="SUPFAM" id="SSF47413">
    <property type="entry name" value="lambda repressor-like DNA-binding domains"/>
    <property type="match status" value="1"/>
</dbReference>
<dbReference type="AlphaFoldDB" id="A0A7W6CQX5"/>
<feature type="domain" description="HTH lacI-type" evidence="4">
    <location>
        <begin position="1"/>
        <end position="41"/>
    </location>
</feature>
<proteinExistence type="predicted"/>
<dbReference type="InterPro" id="IPR028082">
    <property type="entry name" value="Peripla_BP_I"/>
</dbReference>
<dbReference type="GO" id="GO:0003700">
    <property type="term" value="F:DNA-binding transcription factor activity"/>
    <property type="evidence" value="ECO:0007669"/>
    <property type="project" value="TreeGrafter"/>
</dbReference>
<evidence type="ECO:0000259" key="4">
    <source>
        <dbReference type="PROSITE" id="PS50932"/>
    </source>
</evidence>
<dbReference type="Gene3D" id="1.10.260.40">
    <property type="entry name" value="lambda repressor-like DNA-binding domains"/>
    <property type="match status" value="1"/>
</dbReference>
<dbReference type="GO" id="GO:0000976">
    <property type="term" value="F:transcription cis-regulatory region binding"/>
    <property type="evidence" value="ECO:0007669"/>
    <property type="project" value="TreeGrafter"/>
</dbReference>
<evidence type="ECO:0000256" key="3">
    <source>
        <dbReference type="ARBA" id="ARBA00023163"/>
    </source>
</evidence>
<reference evidence="5 6" key="1">
    <citation type="submission" date="2020-08" db="EMBL/GenBank/DDBJ databases">
        <title>Genomic Encyclopedia of Type Strains, Phase IV (KMG-IV): sequencing the most valuable type-strain genomes for metagenomic binning, comparative biology and taxonomic classification.</title>
        <authorList>
            <person name="Goeker M."/>
        </authorList>
    </citation>
    <scope>NUCLEOTIDE SEQUENCE [LARGE SCALE GENOMIC DNA]</scope>
    <source>
        <strain evidence="5 6">DSM 27057</strain>
    </source>
</reference>
<dbReference type="PANTHER" id="PTHR30146:SF153">
    <property type="entry name" value="LACTOSE OPERON REPRESSOR"/>
    <property type="match status" value="1"/>
</dbReference>
<keyword evidence="1" id="KW-0805">Transcription regulation</keyword>
<dbReference type="SUPFAM" id="SSF53822">
    <property type="entry name" value="Periplasmic binding protein-like I"/>
    <property type="match status" value="1"/>
</dbReference>
<dbReference type="InterPro" id="IPR046335">
    <property type="entry name" value="LacI/GalR-like_sensor"/>
</dbReference>
<sequence>MTVSNVFHGRGRVSEATRERVQRIIEELGYKPSEHSLRLQGRAINNIGFLQFSARIESLYVNATVRAIALAMANKGLHLLSRDVARALPDHTERAAEELIKEGAQALILPPPFGEYLDKSDYFKGLSIPAVAILTIGPFENMATVRFDNRTSIFDLVKLLVDRGRRRIALITGHPAHLDCAVRTQAFRDACLAYDIEVREDWVVTGDYTFTSGRLAAQHLLDMADRPDAIVALNDDMAAGAIGAAHAKGISMPDQLAITGFDDVGLAHFLSPSLTTVRQPLDAIAQKAVSLITDRPISAPWEKGDFVVPYSLSIRESA</sequence>
<accession>A0A7W6CQX5</accession>
<dbReference type="RefSeq" id="WP_183628900.1">
    <property type="nucleotide sequence ID" value="NZ_JACIDX010000025.1"/>
</dbReference>
<name>A0A7W6CQX5_9SPHN</name>
<dbReference type="Pfam" id="PF13377">
    <property type="entry name" value="Peripla_BP_3"/>
    <property type="match status" value="1"/>
</dbReference>
<evidence type="ECO:0000256" key="2">
    <source>
        <dbReference type="ARBA" id="ARBA00023125"/>
    </source>
</evidence>
<evidence type="ECO:0000256" key="1">
    <source>
        <dbReference type="ARBA" id="ARBA00023015"/>
    </source>
</evidence>
<keyword evidence="3" id="KW-0804">Transcription</keyword>
<evidence type="ECO:0000313" key="5">
    <source>
        <dbReference type="EMBL" id="MBB3957516.1"/>
    </source>
</evidence>
<dbReference type="InterPro" id="IPR000843">
    <property type="entry name" value="HTH_LacI"/>
</dbReference>
<dbReference type="Pfam" id="PF00356">
    <property type="entry name" value="LacI"/>
    <property type="match status" value="1"/>
</dbReference>
<dbReference type="Gene3D" id="3.40.50.2300">
    <property type="match status" value="2"/>
</dbReference>
<dbReference type="SMART" id="SM00354">
    <property type="entry name" value="HTH_LACI"/>
    <property type="match status" value="1"/>
</dbReference>
<organism evidence="5 6">
    <name type="scientific">Novosphingobium sediminicola</name>
    <dbReference type="NCBI Taxonomy" id="563162"/>
    <lineage>
        <taxon>Bacteria</taxon>
        <taxon>Pseudomonadati</taxon>
        <taxon>Pseudomonadota</taxon>
        <taxon>Alphaproteobacteria</taxon>
        <taxon>Sphingomonadales</taxon>
        <taxon>Sphingomonadaceae</taxon>
        <taxon>Novosphingobium</taxon>
    </lineage>
</organism>
<dbReference type="CDD" id="cd01392">
    <property type="entry name" value="HTH_LacI"/>
    <property type="match status" value="1"/>
</dbReference>
<protein>
    <submittedName>
        <fullName evidence="5">LacI family transcriptional regulator</fullName>
    </submittedName>
</protein>
<dbReference type="InterPro" id="IPR010982">
    <property type="entry name" value="Lambda_DNA-bd_dom_sf"/>
</dbReference>
<dbReference type="PROSITE" id="PS50932">
    <property type="entry name" value="HTH_LACI_2"/>
    <property type="match status" value="1"/>
</dbReference>
<evidence type="ECO:0000313" key="6">
    <source>
        <dbReference type="Proteomes" id="UP000548867"/>
    </source>
</evidence>
<keyword evidence="6" id="KW-1185">Reference proteome</keyword>
<dbReference type="PANTHER" id="PTHR30146">
    <property type="entry name" value="LACI-RELATED TRANSCRIPTIONAL REPRESSOR"/>
    <property type="match status" value="1"/>
</dbReference>
<keyword evidence="2" id="KW-0238">DNA-binding</keyword>
<comment type="caution">
    <text evidence="5">The sequence shown here is derived from an EMBL/GenBank/DDBJ whole genome shotgun (WGS) entry which is preliminary data.</text>
</comment>